<sequence length="461" mass="52440">MASSSPPGRRDRLSDLPDDLLGHVLTFLPNKPAGRTAVLSSRWRRIFSSVHTVSFEERPGERAGDWTTFYYEAHERKSCSAVLLDDVWSALLCRRRCAGDHVPLRRFRFAFDSCHGWNKNHVDQWITYVLRHCVRTPELHLDLCFGLGSICNNDDYRRGWYSLPRGLFSCTGIISLCLSYCQLNLPKAIHLPSVETLRLTGVSGDGTQRLIASCPRLTDLTLEANNSLEKVSVLDRRLRRFALRCCHSVKTVDIDASELRSLDYSGTVPPESLLSLHGSPEIIPSCTVDFCNVISADAQEHGKIKRFLEKISNAKRLHLHHGRIPYSYFQGFPRFSNLTRLALQGPIQSPDVVRGILEQTPNLEILSLFMENSVVLDGELTAPDEASFSVPCLRRRVREINMVHYQGDELQRTMARLLFRNALVLERMCVLLPRGPIELQARMKDEIETWVVAEDVEKIFL</sequence>
<accession>A0ACD5UWT2</accession>
<reference evidence="1" key="1">
    <citation type="submission" date="2021-05" db="EMBL/GenBank/DDBJ databases">
        <authorList>
            <person name="Scholz U."/>
            <person name="Mascher M."/>
            <person name="Fiebig A."/>
        </authorList>
    </citation>
    <scope>NUCLEOTIDE SEQUENCE [LARGE SCALE GENOMIC DNA]</scope>
</reference>
<protein>
    <submittedName>
        <fullName evidence="1">Uncharacterized protein</fullName>
    </submittedName>
</protein>
<organism evidence="1 2">
    <name type="scientific">Avena sativa</name>
    <name type="common">Oat</name>
    <dbReference type="NCBI Taxonomy" id="4498"/>
    <lineage>
        <taxon>Eukaryota</taxon>
        <taxon>Viridiplantae</taxon>
        <taxon>Streptophyta</taxon>
        <taxon>Embryophyta</taxon>
        <taxon>Tracheophyta</taxon>
        <taxon>Spermatophyta</taxon>
        <taxon>Magnoliopsida</taxon>
        <taxon>Liliopsida</taxon>
        <taxon>Poales</taxon>
        <taxon>Poaceae</taxon>
        <taxon>BOP clade</taxon>
        <taxon>Pooideae</taxon>
        <taxon>Poodae</taxon>
        <taxon>Poeae</taxon>
        <taxon>Poeae Chloroplast Group 1 (Aveneae type)</taxon>
        <taxon>Aveninae</taxon>
        <taxon>Avena</taxon>
    </lineage>
</organism>
<name>A0ACD5UWT2_AVESA</name>
<evidence type="ECO:0000313" key="1">
    <source>
        <dbReference type="EnsemblPlants" id="AVESA.00010b.r2.2CG0323720.1.CDS.1"/>
    </source>
</evidence>
<evidence type="ECO:0000313" key="2">
    <source>
        <dbReference type="Proteomes" id="UP001732700"/>
    </source>
</evidence>
<reference evidence="1" key="2">
    <citation type="submission" date="2025-09" db="UniProtKB">
        <authorList>
            <consortium name="EnsemblPlants"/>
        </authorList>
    </citation>
    <scope>IDENTIFICATION</scope>
</reference>
<dbReference type="Proteomes" id="UP001732700">
    <property type="component" value="Chromosome 2C"/>
</dbReference>
<proteinExistence type="predicted"/>
<dbReference type="EnsemblPlants" id="AVESA.00010b.r2.2CG0323720.1">
    <property type="protein sequence ID" value="AVESA.00010b.r2.2CG0323720.1.CDS.1"/>
    <property type="gene ID" value="AVESA.00010b.r2.2CG0323720"/>
</dbReference>
<keyword evidence="2" id="KW-1185">Reference proteome</keyword>